<dbReference type="SUPFAM" id="SSF50630">
    <property type="entry name" value="Acid proteases"/>
    <property type="match status" value="1"/>
</dbReference>
<comment type="similarity">
    <text evidence="1">Belongs to the peptidase A1 family.</text>
</comment>
<evidence type="ECO:0000256" key="1">
    <source>
        <dbReference type="ARBA" id="ARBA00007447"/>
    </source>
</evidence>
<gene>
    <name evidence="8" type="ORF">Scaly_1145900</name>
</gene>
<feature type="signal peptide" evidence="6">
    <location>
        <begin position="1"/>
        <end position="17"/>
    </location>
</feature>
<dbReference type="PANTHER" id="PTHR13683:SF227">
    <property type="entry name" value="EUKARYOTIC ASPARTYL PROTEASE FAMILY PROTEIN"/>
    <property type="match status" value="1"/>
</dbReference>
<proteinExistence type="inferred from homology"/>
<reference evidence="8" key="1">
    <citation type="submission" date="2020-06" db="EMBL/GenBank/DDBJ databases">
        <authorList>
            <person name="Li T."/>
            <person name="Hu X."/>
            <person name="Zhang T."/>
            <person name="Song X."/>
            <person name="Zhang H."/>
            <person name="Dai N."/>
            <person name="Sheng W."/>
            <person name="Hou X."/>
            <person name="Wei L."/>
        </authorList>
    </citation>
    <scope>NUCLEOTIDE SEQUENCE</scope>
    <source>
        <strain evidence="8">KEN8</strain>
        <tissue evidence="8">Leaf</tissue>
    </source>
</reference>
<dbReference type="FunFam" id="2.40.70.10:FF:000015">
    <property type="entry name" value="Aspartyl protease family protein"/>
    <property type="match status" value="1"/>
</dbReference>
<name>A0AAW2QNF4_9LAMI</name>
<dbReference type="InterPro" id="IPR032861">
    <property type="entry name" value="TAXi_N"/>
</dbReference>
<feature type="domain" description="Peptidase A1" evidence="7">
    <location>
        <begin position="50"/>
        <end position="370"/>
    </location>
</feature>
<dbReference type="PROSITE" id="PS00141">
    <property type="entry name" value="ASP_PROTEASE"/>
    <property type="match status" value="1"/>
</dbReference>
<evidence type="ECO:0000256" key="6">
    <source>
        <dbReference type="SAM" id="SignalP"/>
    </source>
</evidence>
<keyword evidence="6" id="KW-0732">Signal</keyword>
<reference evidence="8" key="2">
    <citation type="journal article" date="2024" name="Plant">
        <title>Genomic evolution and insights into agronomic trait innovations of Sesamum species.</title>
        <authorList>
            <person name="Miao H."/>
            <person name="Wang L."/>
            <person name="Qu L."/>
            <person name="Liu H."/>
            <person name="Sun Y."/>
            <person name="Le M."/>
            <person name="Wang Q."/>
            <person name="Wei S."/>
            <person name="Zheng Y."/>
            <person name="Lin W."/>
            <person name="Duan Y."/>
            <person name="Cao H."/>
            <person name="Xiong S."/>
            <person name="Wang X."/>
            <person name="Wei L."/>
            <person name="Li C."/>
            <person name="Ma Q."/>
            <person name="Ju M."/>
            <person name="Zhao R."/>
            <person name="Li G."/>
            <person name="Mu C."/>
            <person name="Tian Q."/>
            <person name="Mei H."/>
            <person name="Zhang T."/>
            <person name="Gao T."/>
            <person name="Zhang H."/>
        </authorList>
    </citation>
    <scope>NUCLEOTIDE SEQUENCE</scope>
    <source>
        <strain evidence="8">KEN8</strain>
    </source>
</reference>
<dbReference type="InterPro" id="IPR001461">
    <property type="entry name" value="Aspartic_peptidase_A1"/>
</dbReference>
<dbReference type="Pfam" id="PF14543">
    <property type="entry name" value="TAXi_N"/>
    <property type="match status" value="1"/>
</dbReference>
<accession>A0AAW2QNF4</accession>
<feature type="chain" id="PRO_5043980053" evidence="6">
    <location>
        <begin position="18"/>
        <end position="380"/>
    </location>
</feature>
<dbReference type="GO" id="GO:0004190">
    <property type="term" value="F:aspartic-type endopeptidase activity"/>
    <property type="evidence" value="ECO:0007669"/>
    <property type="project" value="UniProtKB-KW"/>
</dbReference>
<evidence type="ECO:0000256" key="4">
    <source>
        <dbReference type="ARBA" id="ARBA00022801"/>
    </source>
</evidence>
<organism evidence="8">
    <name type="scientific">Sesamum calycinum</name>
    <dbReference type="NCBI Taxonomy" id="2727403"/>
    <lineage>
        <taxon>Eukaryota</taxon>
        <taxon>Viridiplantae</taxon>
        <taxon>Streptophyta</taxon>
        <taxon>Embryophyta</taxon>
        <taxon>Tracheophyta</taxon>
        <taxon>Spermatophyta</taxon>
        <taxon>Magnoliopsida</taxon>
        <taxon>eudicotyledons</taxon>
        <taxon>Gunneridae</taxon>
        <taxon>Pentapetalae</taxon>
        <taxon>asterids</taxon>
        <taxon>lamiids</taxon>
        <taxon>Lamiales</taxon>
        <taxon>Pedaliaceae</taxon>
        <taxon>Sesamum</taxon>
    </lineage>
</organism>
<dbReference type="InterPro" id="IPR033121">
    <property type="entry name" value="PEPTIDASE_A1"/>
</dbReference>
<dbReference type="PROSITE" id="PS51767">
    <property type="entry name" value="PEPTIDASE_A1"/>
    <property type="match status" value="1"/>
</dbReference>
<dbReference type="AlphaFoldDB" id="A0AAW2QNF4"/>
<evidence type="ECO:0000259" key="7">
    <source>
        <dbReference type="PROSITE" id="PS51767"/>
    </source>
</evidence>
<dbReference type="InterPro" id="IPR001969">
    <property type="entry name" value="Aspartic_peptidase_AS"/>
</dbReference>
<feature type="active site" evidence="5">
    <location>
        <position position="68"/>
    </location>
</feature>
<comment type="caution">
    <text evidence="8">The sequence shown here is derived from an EMBL/GenBank/DDBJ whole genome shotgun (WGS) entry which is preliminary data.</text>
</comment>
<feature type="active site" evidence="5">
    <location>
        <position position="275"/>
    </location>
</feature>
<evidence type="ECO:0000256" key="5">
    <source>
        <dbReference type="PIRSR" id="PIRSR601461-1"/>
    </source>
</evidence>
<dbReference type="EMBL" id="JACGWM010000006">
    <property type="protein sequence ID" value="KAL0369270.1"/>
    <property type="molecule type" value="Genomic_DNA"/>
</dbReference>
<keyword evidence="3" id="KW-0064">Aspartyl protease</keyword>
<dbReference type="InterPro" id="IPR021109">
    <property type="entry name" value="Peptidase_aspartic_dom_sf"/>
</dbReference>
<dbReference type="Gene3D" id="2.40.70.10">
    <property type="entry name" value="Acid Proteases"/>
    <property type="match status" value="3"/>
</dbReference>
<evidence type="ECO:0000256" key="3">
    <source>
        <dbReference type="ARBA" id="ARBA00022750"/>
    </source>
</evidence>
<protein>
    <submittedName>
        <fullName evidence="8">Aspartic proteinase Asp1</fullName>
    </submittedName>
</protein>
<keyword evidence="2" id="KW-0645">Protease</keyword>
<keyword evidence="4" id="KW-0378">Hydrolase</keyword>
<dbReference type="PANTHER" id="PTHR13683">
    <property type="entry name" value="ASPARTYL PROTEASES"/>
    <property type="match status" value="1"/>
</dbReference>
<dbReference type="GO" id="GO:0006508">
    <property type="term" value="P:proteolysis"/>
    <property type="evidence" value="ECO:0007669"/>
    <property type="project" value="UniProtKB-KW"/>
</dbReference>
<evidence type="ECO:0000256" key="2">
    <source>
        <dbReference type="ARBA" id="ARBA00022670"/>
    </source>
</evidence>
<evidence type="ECO:0000313" key="8">
    <source>
        <dbReference type="EMBL" id="KAL0369270.1"/>
    </source>
</evidence>
<sequence length="380" mass="41525">MYIKAFILYLLSWIASAATYHQQQPQMINEKQSSSVLFPLSGNVYPEGYYYVTINIGRPPKPYFLDIDTGSDLTWLQCDAPCKKCTPAPHSLYKPNRNLITCQDPICTSLHGPGNHHPCQTPEEQCDYEVEYADHGSSLGVLVKDSFPLKFSNGTVVAPLLAFGEQLIIGLICGYDQEVIDAGHVPYTDGVLGLGIGKSSILAQLRDMGLTRNVVGHCLSGQGGGYLLFGDGFLPTSGIVWTPIMSQSKYYSLGSADLRLGGQAANIKGLQIVFDSGSTYSYFSSQAYNDLVSLMRNNLNSKQLKDAVEDGSLPVCWKAERLEAIDFLLFSNVACLASEVGLGNLNVIGDISMQDKMVIYDNERQQIGWAQANCNSLPKS</sequence>